<dbReference type="EMBL" id="CAESAQ020000034">
    <property type="protein sequence ID" value="CAB5496699.1"/>
    <property type="molecule type" value="Genomic_DNA"/>
</dbReference>
<evidence type="ECO:0000256" key="6">
    <source>
        <dbReference type="HAMAP-Rule" id="MF_00074"/>
    </source>
</evidence>
<organism evidence="7 8">
    <name type="scientific">Bathymodiolus thermophilus thioautotrophic gill symbiont</name>
    <dbReference type="NCBI Taxonomy" id="2360"/>
    <lineage>
        <taxon>Bacteria</taxon>
        <taxon>Pseudomonadati</taxon>
        <taxon>Pseudomonadota</taxon>
        <taxon>Gammaproteobacteria</taxon>
        <taxon>sulfur-oxidizing symbionts</taxon>
    </lineage>
</organism>
<dbReference type="GO" id="GO:0070043">
    <property type="term" value="F:rRNA (guanine-N7-)-methyltransferase activity"/>
    <property type="evidence" value="ECO:0007669"/>
    <property type="project" value="UniProtKB-UniRule"/>
</dbReference>
<gene>
    <name evidence="6" type="primary">rsmG</name>
    <name evidence="7" type="ORF">THERMOS_545</name>
</gene>
<feature type="binding site" evidence="6">
    <location>
        <position position="78"/>
    </location>
    <ligand>
        <name>S-adenosyl-L-methionine</name>
        <dbReference type="ChEBI" id="CHEBI:59789"/>
    </ligand>
</feature>
<evidence type="ECO:0000256" key="2">
    <source>
        <dbReference type="ARBA" id="ARBA00022552"/>
    </source>
</evidence>
<comment type="caution">
    <text evidence="7">The sequence shown here is derived from an EMBL/GenBank/DDBJ whole genome shotgun (WGS) entry which is preliminary data.</text>
</comment>
<dbReference type="GO" id="GO:0005829">
    <property type="term" value="C:cytosol"/>
    <property type="evidence" value="ECO:0007669"/>
    <property type="project" value="TreeGrafter"/>
</dbReference>
<dbReference type="SUPFAM" id="SSF53335">
    <property type="entry name" value="S-adenosyl-L-methionine-dependent methyltransferases"/>
    <property type="match status" value="1"/>
</dbReference>
<proteinExistence type="inferred from homology"/>
<dbReference type="HAMAP" id="MF_00074">
    <property type="entry name" value="16SrRNA_methyltr_G"/>
    <property type="match status" value="1"/>
</dbReference>
<dbReference type="PANTHER" id="PTHR31760:SF0">
    <property type="entry name" value="S-ADENOSYL-L-METHIONINE-DEPENDENT METHYLTRANSFERASES SUPERFAMILY PROTEIN"/>
    <property type="match status" value="1"/>
</dbReference>
<dbReference type="InterPro" id="IPR003682">
    <property type="entry name" value="rRNA_ssu_MeTfrase_G"/>
</dbReference>
<dbReference type="InterPro" id="IPR029063">
    <property type="entry name" value="SAM-dependent_MTases_sf"/>
</dbReference>
<comment type="subcellular location">
    <subcellularLocation>
        <location evidence="6">Cytoplasm</location>
    </subcellularLocation>
</comment>
<keyword evidence="5 6" id="KW-0949">S-adenosyl-L-methionine</keyword>
<evidence type="ECO:0000256" key="1">
    <source>
        <dbReference type="ARBA" id="ARBA00022490"/>
    </source>
</evidence>
<dbReference type="EC" id="2.1.1.170" evidence="6"/>
<dbReference type="NCBIfam" id="TIGR00138">
    <property type="entry name" value="rsmG_gidB"/>
    <property type="match status" value="1"/>
</dbReference>
<evidence type="ECO:0000256" key="4">
    <source>
        <dbReference type="ARBA" id="ARBA00022679"/>
    </source>
</evidence>
<dbReference type="Gene3D" id="3.40.50.150">
    <property type="entry name" value="Vaccinia Virus protein VP39"/>
    <property type="match status" value="1"/>
</dbReference>
<sequence length="204" mass="22867">MKELLIQGAKEMHIALNDAQASALIHYLELIIKWNKIYNLSAIRTMEVGVKKHLLDSLSIVPFIDQSPLLDVGSGAGLPGIVLSIMKPDLAVSVLDTVGKKCRFMQFVKSQLALKNLSVINARVEAFNPQQCFGQITSRAFAEVDKTLNLTQHLLCDNGHYLLMKGANAKQETPPKEAEIYQLSVPWVSDQRFLIKMKPLYKYE</sequence>
<protein>
    <recommendedName>
        <fullName evidence="6">Ribosomal RNA small subunit methyltransferase G</fullName>
        <ecNumber evidence="6">2.1.1.170</ecNumber>
    </recommendedName>
    <alternativeName>
        <fullName evidence="6">16S rRNA 7-methylguanosine methyltransferase</fullName>
        <shortName evidence="6">16S rRNA m7G methyltransferase</shortName>
    </alternativeName>
</protein>
<comment type="caution">
    <text evidence="6">Lacks conserved residue(s) required for the propagation of feature annotation.</text>
</comment>
<dbReference type="PANTHER" id="PTHR31760">
    <property type="entry name" value="S-ADENOSYL-L-METHIONINE-DEPENDENT METHYLTRANSFERASES SUPERFAMILY PROTEIN"/>
    <property type="match status" value="1"/>
</dbReference>
<evidence type="ECO:0000313" key="7">
    <source>
        <dbReference type="EMBL" id="CAB5496699.1"/>
    </source>
</evidence>
<evidence type="ECO:0000256" key="3">
    <source>
        <dbReference type="ARBA" id="ARBA00022603"/>
    </source>
</evidence>
<evidence type="ECO:0000313" key="8">
    <source>
        <dbReference type="Proteomes" id="UP000643672"/>
    </source>
</evidence>
<dbReference type="RefSeq" id="WP_202762684.1">
    <property type="nucleotide sequence ID" value="NZ_CAESAQ020000034.1"/>
</dbReference>
<dbReference type="PIRSF" id="PIRSF003078">
    <property type="entry name" value="GidB"/>
    <property type="match status" value="1"/>
</dbReference>
<feature type="binding site" evidence="6">
    <location>
        <begin position="124"/>
        <end position="125"/>
    </location>
    <ligand>
        <name>S-adenosyl-L-methionine</name>
        <dbReference type="ChEBI" id="CHEBI:59789"/>
    </ligand>
</feature>
<feature type="binding site" evidence="6">
    <location>
        <position position="139"/>
    </location>
    <ligand>
        <name>S-adenosyl-L-methionine</name>
        <dbReference type="ChEBI" id="CHEBI:59789"/>
    </ligand>
</feature>
<dbReference type="AlphaFoldDB" id="A0A8H8XAV1"/>
<comment type="catalytic activity">
    <reaction evidence="6">
        <text>guanosine(527) in 16S rRNA + S-adenosyl-L-methionine = N(7)-methylguanosine(527) in 16S rRNA + S-adenosyl-L-homocysteine</text>
        <dbReference type="Rhea" id="RHEA:42732"/>
        <dbReference type="Rhea" id="RHEA-COMP:10209"/>
        <dbReference type="Rhea" id="RHEA-COMP:10210"/>
        <dbReference type="ChEBI" id="CHEBI:57856"/>
        <dbReference type="ChEBI" id="CHEBI:59789"/>
        <dbReference type="ChEBI" id="CHEBI:74269"/>
        <dbReference type="ChEBI" id="CHEBI:74480"/>
        <dbReference type="EC" id="2.1.1.170"/>
    </reaction>
</comment>
<evidence type="ECO:0000256" key="5">
    <source>
        <dbReference type="ARBA" id="ARBA00022691"/>
    </source>
</evidence>
<reference evidence="7 8" key="1">
    <citation type="submission" date="2020-05" db="EMBL/GenBank/DDBJ databases">
        <authorList>
            <person name="Petersen J."/>
            <person name="Sayavedra L."/>
        </authorList>
    </citation>
    <scope>NUCLEOTIDE SEQUENCE [LARGE SCALE GENOMIC DNA]</scope>
    <source>
        <strain evidence="7">B thermophilus SOXS</strain>
    </source>
</reference>
<accession>A0A8H8XAV1</accession>
<dbReference type="Proteomes" id="UP000643672">
    <property type="component" value="Unassembled WGS sequence"/>
</dbReference>
<keyword evidence="1 6" id="KW-0963">Cytoplasm</keyword>
<name>A0A8H8XAV1_9GAMM</name>
<keyword evidence="4 6" id="KW-0808">Transferase</keyword>
<dbReference type="Pfam" id="PF02527">
    <property type="entry name" value="GidB"/>
    <property type="match status" value="1"/>
</dbReference>
<comment type="similarity">
    <text evidence="6">Belongs to the methyltransferase superfamily. RNA methyltransferase RsmG family.</text>
</comment>
<comment type="function">
    <text evidence="6">Specifically methylates the N7 position of guanine in position 527 of 16S rRNA.</text>
</comment>
<keyword evidence="3 6" id="KW-0489">Methyltransferase</keyword>
<keyword evidence="8" id="KW-1185">Reference proteome</keyword>
<keyword evidence="2 6" id="KW-0698">rRNA processing</keyword>
<feature type="binding site" evidence="6">
    <location>
        <position position="73"/>
    </location>
    <ligand>
        <name>S-adenosyl-L-methionine</name>
        <dbReference type="ChEBI" id="CHEBI:59789"/>
    </ligand>
</feature>